<protein>
    <submittedName>
        <fullName evidence="1">Uncharacterized protein</fullName>
    </submittedName>
</protein>
<proteinExistence type="predicted"/>
<gene>
    <name evidence="1" type="ORF">HPB48_009189</name>
</gene>
<dbReference type="EMBL" id="JABSTR010000005">
    <property type="protein sequence ID" value="KAH9371528.1"/>
    <property type="molecule type" value="Genomic_DNA"/>
</dbReference>
<organism evidence="1 2">
    <name type="scientific">Haemaphysalis longicornis</name>
    <name type="common">Bush tick</name>
    <dbReference type="NCBI Taxonomy" id="44386"/>
    <lineage>
        <taxon>Eukaryota</taxon>
        <taxon>Metazoa</taxon>
        <taxon>Ecdysozoa</taxon>
        <taxon>Arthropoda</taxon>
        <taxon>Chelicerata</taxon>
        <taxon>Arachnida</taxon>
        <taxon>Acari</taxon>
        <taxon>Parasitiformes</taxon>
        <taxon>Ixodida</taxon>
        <taxon>Ixodoidea</taxon>
        <taxon>Ixodidae</taxon>
        <taxon>Haemaphysalinae</taxon>
        <taxon>Haemaphysalis</taxon>
    </lineage>
</organism>
<accession>A0A9J6GAU9</accession>
<dbReference type="VEuPathDB" id="VectorBase:HLOH_048785"/>
<sequence>MSWTTNLHLPLSSKYDEETSARARGKLRLLYTALGRQELWQNRCFVDSFRGKRAPLLQMVSNVSAKAKLFLETQLELTDKESFEESWRFPGVVWVRGTRLVVRGMRVGDQP</sequence>
<comment type="caution">
    <text evidence="1">The sequence shown here is derived from an EMBL/GenBank/DDBJ whole genome shotgun (WGS) entry which is preliminary data.</text>
</comment>
<reference evidence="1 2" key="1">
    <citation type="journal article" date="2020" name="Cell">
        <title>Large-Scale Comparative Analyses of Tick Genomes Elucidate Their Genetic Diversity and Vector Capacities.</title>
        <authorList>
            <consortium name="Tick Genome and Microbiome Consortium (TIGMIC)"/>
            <person name="Jia N."/>
            <person name="Wang J."/>
            <person name="Shi W."/>
            <person name="Du L."/>
            <person name="Sun Y."/>
            <person name="Zhan W."/>
            <person name="Jiang J.F."/>
            <person name="Wang Q."/>
            <person name="Zhang B."/>
            <person name="Ji P."/>
            <person name="Bell-Sakyi L."/>
            <person name="Cui X.M."/>
            <person name="Yuan T.T."/>
            <person name="Jiang B.G."/>
            <person name="Yang W.F."/>
            <person name="Lam T.T."/>
            <person name="Chang Q.C."/>
            <person name="Ding S.J."/>
            <person name="Wang X.J."/>
            <person name="Zhu J.G."/>
            <person name="Ruan X.D."/>
            <person name="Zhao L."/>
            <person name="Wei J.T."/>
            <person name="Ye R.Z."/>
            <person name="Que T.C."/>
            <person name="Du C.H."/>
            <person name="Zhou Y.H."/>
            <person name="Cheng J.X."/>
            <person name="Dai P.F."/>
            <person name="Guo W.B."/>
            <person name="Han X.H."/>
            <person name="Huang E.J."/>
            <person name="Li L.F."/>
            <person name="Wei W."/>
            <person name="Gao Y.C."/>
            <person name="Liu J.Z."/>
            <person name="Shao H.Z."/>
            <person name="Wang X."/>
            <person name="Wang C.C."/>
            <person name="Yang T.C."/>
            <person name="Huo Q.B."/>
            <person name="Li W."/>
            <person name="Chen H.Y."/>
            <person name="Chen S.E."/>
            <person name="Zhou L.G."/>
            <person name="Ni X.B."/>
            <person name="Tian J.H."/>
            <person name="Sheng Y."/>
            <person name="Liu T."/>
            <person name="Pan Y.S."/>
            <person name="Xia L.Y."/>
            <person name="Li J."/>
            <person name="Zhao F."/>
            <person name="Cao W.C."/>
        </authorList>
    </citation>
    <scope>NUCLEOTIDE SEQUENCE [LARGE SCALE GENOMIC DNA]</scope>
    <source>
        <strain evidence="1">HaeL-2018</strain>
    </source>
</reference>
<dbReference type="Proteomes" id="UP000821853">
    <property type="component" value="Chromosome 3"/>
</dbReference>
<name>A0A9J6GAU9_HAELO</name>
<dbReference type="AlphaFoldDB" id="A0A9J6GAU9"/>
<evidence type="ECO:0000313" key="2">
    <source>
        <dbReference type="Proteomes" id="UP000821853"/>
    </source>
</evidence>
<evidence type="ECO:0000313" key="1">
    <source>
        <dbReference type="EMBL" id="KAH9371528.1"/>
    </source>
</evidence>
<keyword evidence="2" id="KW-1185">Reference proteome</keyword>